<organism evidence="8 9">
    <name type="scientific">Paracoccus jeotgali</name>
    <dbReference type="NCBI Taxonomy" id="2065379"/>
    <lineage>
        <taxon>Bacteria</taxon>
        <taxon>Pseudomonadati</taxon>
        <taxon>Pseudomonadota</taxon>
        <taxon>Alphaproteobacteria</taxon>
        <taxon>Rhodobacterales</taxon>
        <taxon>Paracoccaceae</taxon>
        <taxon>Paracoccus</taxon>
    </lineage>
</organism>
<dbReference type="InterPro" id="IPR000014">
    <property type="entry name" value="PAS"/>
</dbReference>
<dbReference type="SUPFAM" id="SSF52172">
    <property type="entry name" value="CheY-like"/>
    <property type="match status" value="1"/>
</dbReference>
<dbReference type="Gene3D" id="3.40.50.2300">
    <property type="match status" value="1"/>
</dbReference>
<keyword evidence="8" id="KW-0808">Transferase</keyword>
<dbReference type="PROSITE" id="PS50109">
    <property type="entry name" value="HIS_KIN"/>
    <property type="match status" value="1"/>
</dbReference>
<dbReference type="SMART" id="SM00448">
    <property type="entry name" value="REC"/>
    <property type="match status" value="1"/>
</dbReference>
<dbReference type="Gene3D" id="3.30.565.10">
    <property type="entry name" value="Histidine kinase-like ATPase, C-terminal domain"/>
    <property type="match status" value="1"/>
</dbReference>
<dbReference type="PANTHER" id="PTHR43065">
    <property type="entry name" value="SENSOR HISTIDINE KINASE"/>
    <property type="match status" value="1"/>
</dbReference>
<feature type="modified residue" description="4-aspartylphosphate" evidence="3">
    <location>
        <position position="571"/>
    </location>
</feature>
<keyword evidence="8" id="KW-0418">Kinase</keyword>
<feature type="domain" description="Histidine kinase" evidence="5">
    <location>
        <begin position="303"/>
        <end position="517"/>
    </location>
</feature>
<dbReference type="RefSeq" id="WP_101500796.1">
    <property type="nucleotide sequence ID" value="NZ_CP025583.1"/>
</dbReference>
<dbReference type="InterPro" id="IPR004358">
    <property type="entry name" value="Sig_transdc_His_kin-like_C"/>
</dbReference>
<keyword evidence="4" id="KW-0175">Coiled coil</keyword>
<name>A0A2K9MIM6_9RHOB</name>
<dbReference type="AlphaFoldDB" id="A0A2K9MIM6"/>
<comment type="catalytic activity">
    <reaction evidence="1">
        <text>ATP + protein L-histidine = ADP + protein N-phospho-L-histidine.</text>
        <dbReference type="EC" id="2.7.13.3"/>
    </reaction>
</comment>
<dbReference type="InterPro" id="IPR005467">
    <property type="entry name" value="His_kinase_dom"/>
</dbReference>
<dbReference type="InterPro" id="IPR036890">
    <property type="entry name" value="HATPase_C_sf"/>
</dbReference>
<dbReference type="Pfam" id="PF08448">
    <property type="entry name" value="PAS_4"/>
    <property type="match status" value="1"/>
</dbReference>
<protein>
    <recommendedName>
        <fullName evidence="2">histidine kinase</fullName>
        <ecNumber evidence="2">2.7.13.3</ecNumber>
    </recommendedName>
</protein>
<evidence type="ECO:0000256" key="3">
    <source>
        <dbReference type="PROSITE-ProRule" id="PRU00169"/>
    </source>
</evidence>
<feature type="coiled-coil region" evidence="4">
    <location>
        <begin position="146"/>
        <end position="173"/>
    </location>
</feature>
<dbReference type="InterPro" id="IPR001789">
    <property type="entry name" value="Sig_transdc_resp-reg_receiver"/>
</dbReference>
<evidence type="ECO:0000256" key="2">
    <source>
        <dbReference type="ARBA" id="ARBA00012438"/>
    </source>
</evidence>
<proteinExistence type="predicted"/>
<dbReference type="InterPro" id="IPR011006">
    <property type="entry name" value="CheY-like_superfamily"/>
</dbReference>
<dbReference type="PRINTS" id="PR00344">
    <property type="entry name" value="BCTRLSENSOR"/>
</dbReference>
<gene>
    <name evidence="8" type="ORF">CYR75_01235</name>
</gene>
<dbReference type="KEGG" id="paru:CYR75_01235"/>
<dbReference type="Pfam" id="PF02518">
    <property type="entry name" value="HATPase_c"/>
    <property type="match status" value="1"/>
</dbReference>
<dbReference type="InterPro" id="IPR013656">
    <property type="entry name" value="PAS_4"/>
</dbReference>
<dbReference type="EC" id="2.7.13.3" evidence="2"/>
<dbReference type="OrthoDB" id="9796100at2"/>
<accession>A0A2K9MIM6</accession>
<dbReference type="PROSITE" id="PS50112">
    <property type="entry name" value="PAS"/>
    <property type="match status" value="1"/>
</dbReference>
<dbReference type="Pfam" id="PF12860">
    <property type="entry name" value="PAS_7"/>
    <property type="match status" value="1"/>
</dbReference>
<evidence type="ECO:0000259" key="6">
    <source>
        <dbReference type="PROSITE" id="PS50110"/>
    </source>
</evidence>
<sequence>MDSTSRADLMQSGLNLIAQALSLFDADLRLAVANRQFQAMFDLPENLTRPGAFFEDIVRFLVLRGEYGPQSDPDEAVRIRVEQARTFQPHYLERQRADGRWISVEGAPLSQGGWVTVYTDITETKRQESLLRSHSQVLSTQVLENSERLAAANRKLEATIAALQEAKRIVTETQARTRQVTEMVPAHIAHLDRDGRYVFSNRQLPRIFPGTRADILGLTAQQVLDPQTYDKLKPHLDRAFAGRNQVFEVTHSDSGRRVRISLTPDRGGNGVFVLSTDVTAEVEVREALTHASRRELAAKITSGLAHDFGNLLTVILGLQDRLSRADLPAEASADVAATLAAARRGVQLLERIGQIAQPHGTARQPVRLAPLLQDLVAMARPSLGPDVTLALRTDLPDRPLMLDPGQIQDSLLNLVLNARDALKGRGGAIRLSARANPPWLDLEVTDTGDGFTPEALARATEPFFTTKQGQGSGLGLAMVFDQARLAGGTLQLSNLPGAPGAATPGGALARLRLPLRPVDPQMILLAEDDDNLRRVLRQMLTGSGHSVIEAGSLAEAQNLADLPGLTLLLSDMQLGDGLGTQLAAKDRPPLILMTALPPGDPLRETVAGPVLTKPFGAADFADLVTQVIHG</sequence>
<feature type="domain" description="PAS" evidence="7">
    <location>
        <begin position="173"/>
        <end position="243"/>
    </location>
</feature>
<dbReference type="GO" id="GO:0004673">
    <property type="term" value="F:protein histidine kinase activity"/>
    <property type="evidence" value="ECO:0007669"/>
    <property type="project" value="UniProtKB-EC"/>
</dbReference>
<dbReference type="SUPFAM" id="SSF55785">
    <property type="entry name" value="PYP-like sensor domain (PAS domain)"/>
    <property type="match status" value="2"/>
</dbReference>
<dbReference type="EMBL" id="CP025583">
    <property type="protein sequence ID" value="AUM75454.1"/>
    <property type="molecule type" value="Genomic_DNA"/>
</dbReference>
<dbReference type="PANTHER" id="PTHR43065:SF42">
    <property type="entry name" value="TWO-COMPONENT SENSOR PPRA"/>
    <property type="match status" value="1"/>
</dbReference>
<dbReference type="InterPro" id="IPR035965">
    <property type="entry name" value="PAS-like_dom_sf"/>
</dbReference>
<feature type="domain" description="Response regulatory" evidence="6">
    <location>
        <begin position="522"/>
        <end position="628"/>
    </location>
</feature>
<dbReference type="PROSITE" id="PS50110">
    <property type="entry name" value="RESPONSE_REGULATORY"/>
    <property type="match status" value="1"/>
</dbReference>
<evidence type="ECO:0000256" key="1">
    <source>
        <dbReference type="ARBA" id="ARBA00000085"/>
    </source>
</evidence>
<evidence type="ECO:0000259" key="7">
    <source>
        <dbReference type="PROSITE" id="PS50112"/>
    </source>
</evidence>
<evidence type="ECO:0000313" key="9">
    <source>
        <dbReference type="Proteomes" id="UP000234882"/>
    </source>
</evidence>
<dbReference type="InterPro" id="IPR003594">
    <property type="entry name" value="HATPase_dom"/>
</dbReference>
<dbReference type="Gene3D" id="3.30.450.20">
    <property type="entry name" value="PAS domain"/>
    <property type="match status" value="2"/>
</dbReference>
<dbReference type="SMART" id="SM00387">
    <property type="entry name" value="HATPase_c"/>
    <property type="match status" value="1"/>
</dbReference>
<dbReference type="Proteomes" id="UP000234882">
    <property type="component" value="Chromosome"/>
</dbReference>
<evidence type="ECO:0000259" key="5">
    <source>
        <dbReference type="PROSITE" id="PS50109"/>
    </source>
</evidence>
<evidence type="ECO:0000256" key="4">
    <source>
        <dbReference type="SAM" id="Coils"/>
    </source>
</evidence>
<dbReference type="SUPFAM" id="SSF55874">
    <property type="entry name" value="ATPase domain of HSP90 chaperone/DNA topoisomerase II/histidine kinase"/>
    <property type="match status" value="1"/>
</dbReference>
<dbReference type="NCBIfam" id="TIGR00229">
    <property type="entry name" value="sensory_box"/>
    <property type="match status" value="1"/>
</dbReference>
<dbReference type="CDD" id="cd00130">
    <property type="entry name" value="PAS"/>
    <property type="match status" value="1"/>
</dbReference>
<keyword evidence="3" id="KW-0597">Phosphoprotein</keyword>
<evidence type="ECO:0000313" key="8">
    <source>
        <dbReference type="EMBL" id="AUM75454.1"/>
    </source>
</evidence>
<reference evidence="9" key="1">
    <citation type="submission" date="2017-12" db="EMBL/GenBank/DDBJ databases">
        <title>Genomic analysis of Paracoccus sp. CBA4604.</title>
        <authorList>
            <person name="Roh S.W."/>
            <person name="Kim J.Y."/>
            <person name="Kim J.S."/>
        </authorList>
    </citation>
    <scope>NUCLEOTIDE SEQUENCE [LARGE SCALE GENOMIC DNA]</scope>
    <source>
        <strain evidence="9">CBA4604</strain>
    </source>
</reference>
<keyword evidence="9" id="KW-1185">Reference proteome</keyword>
<dbReference type="GO" id="GO:0000160">
    <property type="term" value="P:phosphorelay signal transduction system"/>
    <property type="evidence" value="ECO:0007669"/>
    <property type="project" value="InterPro"/>
</dbReference>